<dbReference type="EMBL" id="VSSQ01006998">
    <property type="protein sequence ID" value="MPM34519.1"/>
    <property type="molecule type" value="Genomic_DNA"/>
</dbReference>
<dbReference type="PROSITE" id="PS50005">
    <property type="entry name" value="TPR"/>
    <property type="match status" value="1"/>
</dbReference>
<dbReference type="InterPro" id="IPR019734">
    <property type="entry name" value="TPR_rpt"/>
</dbReference>
<dbReference type="SMART" id="SM00028">
    <property type="entry name" value="TPR"/>
    <property type="match status" value="2"/>
</dbReference>
<reference evidence="1" key="1">
    <citation type="submission" date="2019-08" db="EMBL/GenBank/DDBJ databases">
        <authorList>
            <person name="Kucharzyk K."/>
            <person name="Murdoch R.W."/>
            <person name="Higgins S."/>
            <person name="Loffler F."/>
        </authorList>
    </citation>
    <scope>NUCLEOTIDE SEQUENCE</scope>
</reference>
<gene>
    <name evidence="1" type="ORF">SDC9_81103</name>
</gene>
<accession>A0A644Z1T1</accession>
<protein>
    <recommendedName>
        <fullName evidence="2">Tetratricopeptide repeat protein</fullName>
    </recommendedName>
</protein>
<dbReference type="SUPFAM" id="SSF48452">
    <property type="entry name" value="TPR-like"/>
    <property type="match status" value="1"/>
</dbReference>
<dbReference type="Pfam" id="PF13424">
    <property type="entry name" value="TPR_12"/>
    <property type="match status" value="1"/>
</dbReference>
<dbReference type="InterPro" id="IPR024812">
    <property type="entry name" value="TPR_24"/>
</dbReference>
<dbReference type="PANTHER" id="PTHR47050">
    <property type="entry name" value="TETRATRICOPEPTIDE REPEAT PROTEIN 24"/>
    <property type="match status" value="1"/>
</dbReference>
<evidence type="ECO:0000313" key="1">
    <source>
        <dbReference type="EMBL" id="MPM34519.1"/>
    </source>
</evidence>
<dbReference type="AlphaFoldDB" id="A0A644Z1T1"/>
<dbReference type="Gene3D" id="1.25.40.10">
    <property type="entry name" value="Tetratricopeptide repeat domain"/>
    <property type="match status" value="2"/>
</dbReference>
<sequence length="179" mass="19768">MNNEAEQLKQLGLEQFQKNQFKPAAETFQKCVTLLETEGLTPESAEMRNNLGVALVRAKAYQEALEAIQGTPEAFLAVADTQKQGIALANLGNALEGLKENDAAIEAYEKAIECFKACGEKKLLSITLKYLSDLQIKTGKQYQALASLKSSYEESPDADLKNNFFKRGLDFLIKKVTGR</sequence>
<name>A0A644Z1T1_9ZZZZ</name>
<proteinExistence type="predicted"/>
<dbReference type="PANTHER" id="PTHR47050:SF1">
    <property type="entry name" value="TETRATRICOPEPTIDE REPEAT PROTEIN 24-LIKE"/>
    <property type="match status" value="1"/>
</dbReference>
<organism evidence="1">
    <name type="scientific">bioreactor metagenome</name>
    <dbReference type="NCBI Taxonomy" id="1076179"/>
    <lineage>
        <taxon>unclassified sequences</taxon>
        <taxon>metagenomes</taxon>
        <taxon>ecological metagenomes</taxon>
    </lineage>
</organism>
<comment type="caution">
    <text evidence="1">The sequence shown here is derived from an EMBL/GenBank/DDBJ whole genome shotgun (WGS) entry which is preliminary data.</text>
</comment>
<evidence type="ECO:0008006" key="2">
    <source>
        <dbReference type="Google" id="ProtNLM"/>
    </source>
</evidence>
<dbReference type="InterPro" id="IPR011990">
    <property type="entry name" value="TPR-like_helical_dom_sf"/>
</dbReference>